<dbReference type="Proteomes" id="UP001205486">
    <property type="component" value="Unassembled WGS sequence"/>
</dbReference>
<evidence type="ECO:0000313" key="2">
    <source>
        <dbReference type="Proteomes" id="UP001205486"/>
    </source>
</evidence>
<gene>
    <name evidence="1" type="ORF">J2S34_000559</name>
</gene>
<protein>
    <submittedName>
        <fullName evidence="1">Uncharacterized protein</fullName>
    </submittedName>
</protein>
<keyword evidence="2" id="KW-1185">Reference proteome</keyword>
<name>A0ACC6AE83_NITWI</name>
<sequence length="65" mass="6768">MTTHMENPALVARGVPNTDLLTGGISSEDTNSIRLIQVSSLTRRCAISAVMAAVVAPLLFGEGGR</sequence>
<dbReference type="EMBL" id="JALJZS010000001">
    <property type="protein sequence ID" value="MCP1998137.1"/>
    <property type="molecule type" value="Genomic_DNA"/>
</dbReference>
<accession>A0ACC6AE83</accession>
<reference evidence="1" key="1">
    <citation type="submission" date="2022-03" db="EMBL/GenBank/DDBJ databases">
        <title>Interactions between chemoautotrophic and heterotrophic bacteria.</title>
        <authorList>
            <person name="Santoro A."/>
        </authorList>
    </citation>
    <scope>NUCLEOTIDE SEQUENCE</scope>
    <source>
        <strain evidence="1">Nb-106</strain>
    </source>
</reference>
<evidence type="ECO:0000313" key="1">
    <source>
        <dbReference type="EMBL" id="MCP1998137.1"/>
    </source>
</evidence>
<organism evidence="1 2">
    <name type="scientific">Nitrobacter winogradskyi</name>
    <name type="common">Nitrobacter agilis</name>
    <dbReference type="NCBI Taxonomy" id="913"/>
    <lineage>
        <taxon>Bacteria</taxon>
        <taxon>Pseudomonadati</taxon>
        <taxon>Pseudomonadota</taxon>
        <taxon>Alphaproteobacteria</taxon>
        <taxon>Hyphomicrobiales</taxon>
        <taxon>Nitrobacteraceae</taxon>
        <taxon>Nitrobacter</taxon>
    </lineage>
</organism>
<comment type="caution">
    <text evidence="1">The sequence shown here is derived from an EMBL/GenBank/DDBJ whole genome shotgun (WGS) entry which is preliminary data.</text>
</comment>
<proteinExistence type="predicted"/>